<accession>J9CDH4</accession>
<name>J9CDH4_9ZZZZ</name>
<feature type="non-terminal residue" evidence="3">
    <location>
        <position position="1"/>
    </location>
</feature>
<protein>
    <submittedName>
        <fullName evidence="3">Pyrroline-5-carboxylate reductase</fullName>
    </submittedName>
</protein>
<dbReference type="InterPro" id="IPR008927">
    <property type="entry name" value="6-PGluconate_DH-like_C_sf"/>
</dbReference>
<evidence type="ECO:0000313" key="3">
    <source>
        <dbReference type="EMBL" id="EJW98020.1"/>
    </source>
</evidence>
<sequence>AEICPLMTNQALVTVAAGLPISFYEDRLPEGMPVYRVIPNTAASIGESMTVIAHNAVGAEKVDTIKAIFNALGKTEVIEERLMGAATSLCSCGTAFILRYVRAAMEGGVELGFYPDQAKEMVIQTVKGAVELLEKSGLHPESEIDKVTTPGGLTIKGLNKMEQCGFTNAVIEGLKASVK</sequence>
<dbReference type="SUPFAM" id="SSF48179">
    <property type="entry name" value="6-phosphogluconate dehydrogenase C-terminal domain-like"/>
    <property type="match status" value="1"/>
</dbReference>
<reference evidence="3" key="1">
    <citation type="journal article" date="2012" name="PLoS ONE">
        <title>Gene sets for utilization of primary and secondary nutrition supplies in the distal gut of endangered iberian lynx.</title>
        <authorList>
            <person name="Alcaide M."/>
            <person name="Messina E."/>
            <person name="Richter M."/>
            <person name="Bargiela R."/>
            <person name="Peplies J."/>
            <person name="Huws S.A."/>
            <person name="Newbold C.J."/>
            <person name="Golyshin P.N."/>
            <person name="Simon M.A."/>
            <person name="Lopez G."/>
            <person name="Yakimov M.M."/>
            <person name="Ferrer M."/>
        </authorList>
    </citation>
    <scope>NUCLEOTIDE SEQUENCE</scope>
</reference>
<keyword evidence="1" id="KW-0560">Oxidoreductase</keyword>
<dbReference type="GO" id="GO:0004735">
    <property type="term" value="F:pyrroline-5-carboxylate reductase activity"/>
    <property type="evidence" value="ECO:0007669"/>
    <property type="project" value="TreeGrafter"/>
</dbReference>
<dbReference type="InterPro" id="IPR036291">
    <property type="entry name" value="NAD(P)-bd_dom_sf"/>
</dbReference>
<proteinExistence type="predicted"/>
<organism evidence="3">
    <name type="scientific">gut metagenome</name>
    <dbReference type="NCBI Taxonomy" id="749906"/>
    <lineage>
        <taxon>unclassified sequences</taxon>
        <taxon>metagenomes</taxon>
        <taxon>organismal metagenomes</taxon>
    </lineage>
</organism>
<dbReference type="PANTHER" id="PTHR11645:SF0">
    <property type="entry name" value="PYRROLINE-5-CARBOXYLATE REDUCTASE 3"/>
    <property type="match status" value="1"/>
</dbReference>
<evidence type="ECO:0000256" key="1">
    <source>
        <dbReference type="ARBA" id="ARBA00023002"/>
    </source>
</evidence>
<feature type="domain" description="Pyrroline-5-carboxylate reductase dimerisation" evidence="2">
    <location>
        <begin position="80"/>
        <end position="178"/>
    </location>
</feature>
<dbReference type="Gene3D" id="3.40.50.720">
    <property type="entry name" value="NAD(P)-binding Rossmann-like Domain"/>
    <property type="match status" value="1"/>
</dbReference>
<dbReference type="AlphaFoldDB" id="J9CDH4"/>
<comment type="caution">
    <text evidence="3">The sequence shown here is derived from an EMBL/GenBank/DDBJ whole genome shotgun (WGS) entry which is preliminary data.</text>
</comment>
<dbReference type="EMBL" id="AMCI01004470">
    <property type="protein sequence ID" value="EJW98020.1"/>
    <property type="molecule type" value="Genomic_DNA"/>
</dbReference>
<evidence type="ECO:0000259" key="2">
    <source>
        <dbReference type="Pfam" id="PF14748"/>
    </source>
</evidence>
<dbReference type="PANTHER" id="PTHR11645">
    <property type="entry name" value="PYRROLINE-5-CARBOXYLATE REDUCTASE"/>
    <property type="match status" value="1"/>
</dbReference>
<dbReference type="InterPro" id="IPR029036">
    <property type="entry name" value="P5CR_dimer"/>
</dbReference>
<gene>
    <name evidence="3" type="ORF">EVA_13872</name>
</gene>
<dbReference type="GO" id="GO:0055129">
    <property type="term" value="P:L-proline biosynthetic process"/>
    <property type="evidence" value="ECO:0007669"/>
    <property type="project" value="TreeGrafter"/>
</dbReference>
<dbReference type="Gene3D" id="1.10.3730.10">
    <property type="entry name" value="ProC C-terminal domain-like"/>
    <property type="match status" value="1"/>
</dbReference>
<dbReference type="Pfam" id="PF14748">
    <property type="entry name" value="P5CR_dimer"/>
    <property type="match status" value="1"/>
</dbReference>
<dbReference type="SUPFAM" id="SSF51735">
    <property type="entry name" value="NAD(P)-binding Rossmann-fold domains"/>
    <property type="match status" value="1"/>
</dbReference>